<feature type="transmembrane region" description="Helical" evidence="7">
    <location>
        <begin position="306"/>
        <end position="328"/>
    </location>
</feature>
<gene>
    <name evidence="9" type="ORF">VV01_19375</name>
</gene>
<feature type="transmembrane region" description="Helical" evidence="7">
    <location>
        <begin position="231"/>
        <end position="248"/>
    </location>
</feature>
<comment type="subcellular location">
    <subcellularLocation>
        <location evidence="1">Cell membrane</location>
        <topology evidence="1">Multi-pass membrane protein</topology>
    </subcellularLocation>
</comment>
<evidence type="ECO:0000313" key="9">
    <source>
        <dbReference type="EMBL" id="KNX38807.1"/>
    </source>
</evidence>
<dbReference type="Gene3D" id="1.20.1250.20">
    <property type="entry name" value="MFS general substrate transporter like domains"/>
    <property type="match status" value="1"/>
</dbReference>
<dbReference type="InterPro" id="IPR020846">
    <property type="entry name" value="MFS_dom"/>
</dbReference>
<dbReference type="InterPro" id="IPR036259">
    <property type="entry name" value="MFS_trans_sf"/>
</dbReference>
<dbReference type="PANTHER" id="PTHR42718">
    <property type="entry name" value="MAJOR FACILITATOR SUPERFAMILY MULTIDRUG TRANSPORTER MFSC"/>
    <property type="match status" value="1"/>
</dbReference>
<feature type="transmembrane region" description="Helical" evidence="7">
    <location>
        <begin position="202"/>
        <end position="219"/>
    </location>
</feature>
<evidence type="ECO:0000256" key="3">
    <source>
        <dbReference type="ARBA" id="ARBA00022475"/>
    </source>
</evidence>
<dbReference type="CDD" id="cd17321">
    <property type="entry name" value="MFS_MMR_MDR_like"/>
    <property type="match status" value="1"/>
</dbReference>
<sequence>MSTTSPTRAGRREWIALAALCLPMLIVAMDVSVLFFAVPFIAEDLQPSATQQLWIFDIYGFVLAGLLLTMGALGDRIGRRRLLLMGVAAFSVASGLAAWSTSAEMLIAARALMGVGGATLMPSTLALVRTVFHDRTQRAKAVGIWSAVMAGGVGLGPVLSGVLLEHFWWGSVFLINVPVMLLLLLVAPRLLPESRATSPGRLDLLSTALVLASVLPFIYGVKELAADGWSVRAVVAVVVGTTVGWLFVQRQRTAAHPLLDLDLLRRPGLRGSVAVNVIAQAGLVGNAILLTQYLQQVLDKGPLEAALWSLAPSLVVGGVGPMAAGLAARFGRPHVMAVALCVAGVGFVSLLVTQADSPAWVCLIGATLAAGIVTVATLVTEYVVGTVPADRAGTISGFLKTSTELAGALGIAVLGSLLNAGYRHAFSLPAGVAPEHAGHASDTLAGALAVSQQVPGQAGEALAVAGRSAYMTGMHWGVIAAAVLMVIGVVVALTRLPRGLDPAADAEPAELAAR</sequence>
<dbReference type="Proteomes" id="UP000037397">
    <property type="component" value="Unassembled WGS sequence"/>
</dbReference>
<feature type="transmembrane region" description="Helical" evidence="7">
    <location>
        <begin position="168"/>
        <end position="190"/>
    </location>
</feature>
<dbReference type="PANTHER" id="PTHR42718:SF47">
    <property type="entry name" value="METHYL VIOLOGEN RESISTANCE PROTEIN SMVA"/>
    <property type="match status" value="1"/>
</dbReference>
<comment type="caution">
    <text evidence="9">The sequence shown here is derived from an EMBL/GenBank/DDBJ whole genome shotgun (WGS) entry which is preliminary data.</text>
</comment>
<evidence type="ECO:0000256" key="1">
    <source>
        <dbReference type="ARBA" id="ARBA00004651"/>
    </source>
</evidence>
<dbReference type="Pfam" id="PF07690">
    <property type="entry name" value="MFS_1"/>
    <property type="match status" value="1"/>
</dbReference>
<name>A0A0L6CM32_9MICO</name>
<evidence type="ECO:0000256" key="6">
    <source>
        <dbReference type="ARBA" id="ARBA00023136"/>
    </source>
</evidence>
<feature type="transmembrane region" description="Helical" evidence="7">
    <location>
        <begin position="82"/>
        <end position="101"/>
    </location>
</feature>
<feature type="transmembrane region" description="Helical" evidence="7">
    <location>
        <begin position="14"/>
        <end position="41"/>
    </location>
</feature>
<keyword evidence="5 7" id="KW-1133">Transmembrane helix</keyword>
<proteinExistence type="predicted"/>
<evidence type="ECO:0000256" key="4">
    <source>
        <dbReference type="ARBA" id="ARBA00022692"/>
    </source>
</evidence>
<accession>A0A0L6CM32</accession>
<keyword evidence="2" id="KW-0813">Transport</keyword>
<dbReference type="AlphaFoldDB" id="A0A0L6CM32"/>
<feature type="domain" description="Major facilitator superfamily (MFS) profile" evidence="8">
    <location>
        <begin position="16"/>
        <end position="500"/>
    </location>
</feature>
<evidence type="ECO:0000259" key="8">
    <source>
        <dbReference type="PROSITE" id="PS50850"/>
    </source>
</evidence>
<evidence type="ECO:0000256" key="5">
    <source>
        <dbReference type="ARBA" id="ARBA00022989"/>
    </source>
</evidence>
<dbReference type="GO" id="GO:0022857">
    <property type="term" value="F:transmembrane transporter activity"/>
    <property type="evidence" value="ECO:0007669"/>
    <property type="project" value="InterPro"/>
</dbReference>
<dbReference type="PRINTS" id="PR01036">
    <property type="entry name" value="TCRTETB"/>
</dbReference>
<keyword evidence="6 7" id="KW-0472">Membrane</keyword>
<dbReference type="EMBL" id="LAIR01000002">
    <property type="protein sequence ID" value="KNX38807.1"/>
    <property type="molecule type" value="Genomic_DNA"/>
</dbReference>
<feature type="transmembrane region" description="Helical" evidence="7">
    <location>
        <begin position="335"/>
        <end position="352"/>
    </location>
</feature>
<dbReference type="PROSITE" id="PS50850">
    <property type="entry name" value="MFS"/>
    <property type="match status" value="1"/>
</dbReference>
<dbReference type="GO" id="GO:0005886">
    <property type="term" value="C:plasma membrane"/>
    <property type="evidence" value="ECO:0007669"/>
    <property type="project" value="UniProtKB-SubCell"/>
</dbReference>
<organism evidence="9 10">
    <name type="scientific">Luteipulveratus halotolerans</name>
    <dbReference type="NCBI Taxonomy" id="1631356"/>
    <lineage>
        <taxon>Bacteria</taxon>
        <taxon>Bacillati</taxon>
        <taxon>Actinomycetota</taxon>
        <taxon>Actinomycetes</taxon>
        <taxon>Micrococcales</taxon>
        <taxon>Dermacoccaceae</taxon>
        <taxon>Luteipulveratus</taxon>
    </lineage>
</organism>
<evidence type="ECO:0000256" key="2">
    <source>
        <dbReference type="ARBA" id="ARBA00022448"/>
    </source>
</evidence>
<reference evidence="10" key="1">
    <citation type="submission" date="2015-03" db="EMBL/GenBank/DDBJ databases">
        <title>Luteipulveratus halotolerans sp. nov., a novel actinobacterium (Dermacoccaceae) from Sarawak, Malaysia.</title>
        <authorList>
            <person name="Juboi H."/>
            <person name="Basik A."/>
            <person name="Shamsul S.S."/>
            <person name="Arnold P."/>
            <person name="Schmitt E.K."/>
            <person name="Sanglier J.-J."/>
            <person name="Yeo T."/>
        </authorList>
    </citation>
    <scope>NUCLEOTIDE SEQUENCE [LARGE SCALE GENOMIC DNA]</scope>
    <source>
        <strain evidence="10">C296001</strain>
    </source>
</reference>
<feature type="transmembrane region" description="Helical" evidence="7">
    <location>
        <begin position="53"/>
        <end position="73"/>
    </location>
</feature>
<dbReference type="OrthoDB" id="9781469at2"/>
<feature type="transmembrane region" description="Helical" evidence="7">
    <location>
        <begin position="144"/>
        <end position="162"/>
    </location>
</feature>
<protein>
    <submittedName>
        <fullName evidence="9">MFS transporter</fullName>
    </submittedName>
</protein>
<feature type="transmembrane region" description="Helical" evidence="7">
    <location>
        <begin position="405"/>
        <end position="422"/>
    </location>
</feature>
<feature type="transmembrane region" description="Helical" evidence="7">
    <location>
        <begin position="107"/>
        <end position="132"/>
    </location>
</feature>
<dbReference type="Gene3D" id="1.20.1720.10">
    <property type="entry name" value="Multidrug resistance protein D"/>
    <property type="match status" value="1"/>
</dbReference>
<dbReference type="RefSeq" id="WP_050671320.1">
    <property type="nucleotide sequence ID" value="NZ_LAIR01000002.1"/>
</dbReference>
<dbReference type="InterPro" id="IPR011701">
    <property type="entry name" value="MFS"/>
</dbReference>
<keyword evidence="3" id="KW-1003">Cell membrane</keyword>
<keyword evidence="10" id="KW-1185">Reference proteome</keyword>
<dbReference type="PATRIC" id="fig|1631356.3.peg.3884"/>
<evidence type="ECO:0000313" key="10">
    <source>
        <dbReference type="Proteomes" id="UP000037397"/>
    </source>
</evidence>
<feature type="transmembrane region" description="Helical" evidence="7">
    <location>
        <begin position="474"/>
        <end position="493"/>
    </location>
</feature>
<feature type="transmembrane region" description="Helical" evidence="7">
    <location>
        <begin position="269"/>
        <end position="294"/>
    </location>
</feature>
<feature type="transmembrane region" description="Helical" evidence="7">
    <location>
        <begin position="358"/>
        <end position="384"/>
    </location>
</feature>
<evidence type="ECO:0000256" key="7">
    <source>
        <dbReference type="SAM" id="Phobius"/>
    </source>
</evidence>
<dbReference type="SUPFAM" id="SSF103473">
    <property type="entry name" value="MFS general substrate transporter"/>
    <property type="match status" value="1"/>
</dbReference>
<keyword evidence="4 7" id="KW-0812">Transmembrane</keyword>